<comment type="caution">
    <text evidence="1">The sequence shown here is derived from an EMBL/GenBank/DDBJ whole genome shotgun (WGS) entry which is preliminary data.</text>
</comment>
<evidence type="ECO:0000313" key="2">
    <source>
        <dbReference type="Proteomes" id="UP000308092"/>
    </source>
</evidence>
<protein>
    <recommendedName>
        <fullName evidence="3">Aminoglycoside phosphotransferase domain-containing protein</fullName>
    </recommendedName>
</protein>
<dbReference type="Proteomes" id="UP000308092">
    <property type="component" value="Unassembled WGS sequence"/>
</dbReference>
<dbReference type="VEuPathDB" id="FungiDB:EYZ11_012047"/>
<evidence type="ECO:0000313" key="1">
    <source>
        <dbReference type="EMBL" id="THC88505.1"/>
    </source>
</evidence>
<accession>A0A4S3J1I6</accession>
<gene>
    <name evidence="1" type="ORF">EYZ11_012047</name>
</gene>
<name>A0A4S3J1I6_9EURO</name>
<dbReference type="SUPFAM" id="SSF56112">
    <property type="entry name" value="Protein kinase-like (PK-like)"/>
    <property type="match status" value="1"/>
</dbReference>
<evidence type="ECO:0008006" key="3">
    <source>
        <dbReference type="Google" id="ProtNLM"/>
    </source>
</evidence>
<reference evidence="1 2" key="1">
    <citation type="submission" date="2019-03" db="EMBL/GenBank/DDBJ databases">
        <title>The genome sequence of a newly discovered highly antifungal drug resistant Aspergillus species, Aspergillus tanneri NIH 1004.</title>
        <authorList>
            <person name="Mounaud S."/>
            <person name="Singh I."/>
            <person name="Joardar V."/>
            <person name="Pakala S."/>
            <person name="Pakala S."/>
            <person name="Venepally P."/>
            <person name="Hoover J."/>
            <person name="Nierman W."/>
            <person name="Chung J."/>
            <person name="Losada L."/>
        </authorList>
    </citation>
    <scope>NUCLEOTIDE SEQUENCE [LARGE SCALE GENOMIC DNA]</scope>
    <source>
        <strain evidence="1 2">NIH1004</strain>
    </source>
</reference>
<keyword evidence="2" id="KW-1185">Reference proteome</keyword>
<organism evidence="1 2">
    <name type="scientific">Aspergillus tanneri</name>
    <dbReference type="NCBI Taxonomy" id="1220188"/>
    <lineage>
        <taxon>Eukaryota</taxon>
        <taxon>Fungi</taxon>
        <taxon>Dikarya</taxon>
        <taxon>Ascomycota</taxon>
        <taxon>Pezizomycotina</taxon>
        <taxon>Eurotiomycetes</taxon>
        <taxon>Eurotiomycetidae</taxon>
        <taxon>Eurotiales</taxon>
        <taxon>Aspergillaceae</taxon>
        <taxon>Aspergillus</taxon>
        <taxon>Aspergillus subgen. Circumdati</taxon>
    </lineage>
</organism>
<dbReference type="STRING" id="1220188.A0A4S3J1I6"/>
<dbReference type="InterPro" id="IPR011009">
    <property type="entry name" value="Kinase-like_dom_sf"/>
</dbReference>
<dbReference type="AlphaFoldDB" id="A0A4S3J1I6"/>
<proteinExistence type="predicted"/>
<dbReference type="EMBL" id="SOSA01000830">
    <property type="protein sequence ID" value="THC88505.1"/>
    <property type="molecule type" value="Genomic_DNA"/>
</dbReference>
<sequence length="275" mass="31433">MMTPGMALILTRLVDDPENPAFLNRKSRQYCTQQCLLGLIKGGELDRKCPNVSDHGIDRHRLNRTTLIRRLDRQLSSNNLQLDSQLGCESLHVHGSRGALFKITLWSHGYTFVGKGVPIEFVKGSKYEELIYSYLTPIQGVSVPVLLGSLRLRCPFFYDGIAEIVHLMFMGFAGRTLASLHDLDRDRLIQQAEKSLQAIHDLRVLQGDPISGNMVEENGRVMFIDFERATLQTRRIPLDGISPNQKRKREFCSEKSPNKHLCCFEREKQRMRHGL</sequence>